<keyword evidence="2" id="KW-1003">Cell membrane</keyword>
<evidence type="ECO:0000256" key="5">
    <source>
        <dbReference type="ARBA" id="ARBA00023136"/>
    </source>
</evidence>
<proteinExistence type="predicted"/>
<reference evidence="10" key="3">
    <citation type="submission" date="2025-09" db="UniProtKB">
        <authorList>
            <consortium name="Ensembl"/>
        </authorList>
    </citation>
    <scope>IDENTIFICATION</scope>
</reference>
<keyword evidence="6" id="KW-1015">Disulfide bond</keyword>
<dbReference type="SUPFAM" id="SSF48726">
    <property type="entry name" value="Immunoglobulin"/>
    <property type="match status" value="2"/>
</dbReference>
<reference evidence="10" key="2">
    <citation type="submission" date="2025-08" db="UniProtKB">
        <authorList>
            <consortium name="Ensembl"/>
        </authorList>
    </citation>
    <scope>IDENTIFICATION</scope>
</reference>
<dbReference type="InterPro" id="IPR036179">
    <property type="entry name" value="Ig-like_dom_sf"/>
</dbReference>
<feature type="domain" description="Ig-like" evidence="9">
    <location>
        <begin position="114"/>
        <end position="184"/>
    </location>
</feature>
<evidence type="ECO:0000256" key="3">
    <source>
        <dbReference type="ARBA" id="ARBA00022729"/>
    </source>
</evidence>
<keyword evidence="3" id="KW-0732">Signal</keyword>
<keyword evidence="7" id="KW-0325">Glycoprotein</keyword>
<dbReference type="CDD" id="cd00099">
    <property type="entry name" value="IgV"/>
    <property type="match status" value="2"/>
</dbReference>
<feature type="compositionally biased region" description="Pro residues" evidence="8">
    <location>
        <begin position="221"/>
        <end position="234"/>
    </location>
</feature>
<protein>
    <recommendedName>
        <fullName evidence="9">Ig-like domain-containing protein</fullName>
    </recommendedName>
</protein>
<keyword evidence="5" id="KW-0472">Membrane</keyword>
<keyword evidence="11" id="KW-1185">Reference proteome</keyword>
<dbReference type="Gene3D" id="2.60.40.10">
    <property type="entry name" value="Immunoglobulins"/>
    <property type="match status" value="2"/>
</dbReference>
<dbReference type="GO" id="GO:0005886">
    <property type="term" value="C:plasma membrane"/>
    <property type="evidence" value="ECO:0007669"/>
    <property type="project" value="UniProtKB-SubCell"/>
</dbReference>
<evidence type="ECO:0000256" key="4">
    <source>
        <dbReference type="ARBA" id="ARBA00022859"/>
    </source>
</evidence>
<dbReference type="GO" id="GO:0009617">
    <property type="term" value="P:response to bacterium"/>
    <property type="evidence" value="ECO:0007669"/>
    <property type="project" value="TreeGrafter"/>
</dbReference>
<organism evidence="10 11">
    <name type="scientific">Erpetoichthys calabaricus</name>
    <name type="common">Rope fish</name>
    <name type="synonym">Calamoichthys calabaricus</name>
    <dbReference type="NCBI Taxonomy" id="27687"/>
    <lineage>
        <taxon>Eukaryota</taxon>
        <taxon>Metazoa</taxon>
        <taxon>Chordata</taxon>
        <taxon>Craniata</taxon>
        <taxon>Vertebrata</taxon>
        <taxon>Euteleostomi</taxon>
        <taxon>Actinopterygii</taxon>
        <taxon>Polypteriformes</taxon>
        <taxon>Polypteridae</taxon>
        <taxon>Erpetoichthys</taxon>
    </lineage>
</organism>
<evidence type="ECO:0000256" key="6">
    <source>
        <dbReference type="ARBA" id="ARBA00023157"/>
    </source>
</evidence>
<feature type="region of interest" description="Disordered" evidence="8">
    <location>
        <begin position="217"/>
        <end position="276"/>
    </location>
</feature>
<name>A0A8C4XBM0_ERPCA</name>
<dbReference type="PANTHER" id="PTHR19433">
    <property type="entry name" value="T-CELL RECEPTOR ALPHA CHAIN V REGION-RELATED"/>
    <property type="match status" value="1"/>
</dbReference>
<accession>A0A8C4XBM0</accession>
<dbReference type="GeneTree" id="ENSGT00940000162676"/>
<evidence type="ECO:0000313" key="11">
    <source>
        <dbReference type="Proteomes" id="UP000694620"/>
    </source>
</evidence>
<evidence type="ECO:0000256" key="1">
    <source>
        <dbReference type="ARBA" id="ARBA00004236"/>
    </source>
</evidence>
<evidence type="ECO:0000256" key="8">
    <source>
        <dbReference type="SAM" id="MobiDB-lite"/>
    </source>
</evidence>
<dbReference type="GO" id="GO:0002376">
    <property type="term" value="P:immune system process"/>
    <property type="evidence" value="ECO:0007669"/>
    <property type="project" value="UniProtKB-KW"/>
</dbReference>
<dbReference type="InterPro" id="IPR013106">
    <property type="entry name" value="Ig_V-set"/>
</dbReference>
<dbReference type="PROSITE" id="PS50835">
    <property type="entry name" value="IG_LIKE"/>
    <property type="match status" value="1"/>
</dbReference>
<keyword evidence="4" id="KW-0391">Immunity</keyword>
<evidence type="ECO:0000256" key="7">
    <source>
        <dbReference type="ARBA" id="ARBA00023180"/>
    </source>
</evidence>
<dbReference type="Proteomes" id="UP000694620">
    <property type="component" value="Chromosome 4"/>
</dbReference>
<dbReference type="AlphaFoldDB" id="A0A8C4XBM0"/>
<dbReference type="SMART" id="SM00409">
    <property type="entry name" value="IG"/>
    <property type="match status" value="2"/>
</dbReference>
<evidence type="ECO:0000256" key="2">
    <source>
        <dbReference type="ARBA" id="ARBA00022475"/>
    </source>
</evidence>
<dbReference type="InterPro" id="IPR007110">
    <property type="entry name" value="Ig-like_dom"/>
</dbReference>
<dbReference type="Ensembl" id="ENSECRT00000020378.1">
    <property type="protein sequence ID" value="ENSECRP00000019949.1"/>
    <property type="gene ID" value="ENSECRG00000013305.1"/>
</dbReference>
<evidence type="ECO:0000313" key="10">
    <source>
        <dbReference type="Ensembl" id="ENSECRP00000019949.1"/>
    </source>
</evidence>
<dbReference type="InterPro" id="IPR003599">
    <property type="entry name" value="Ig_sub"/>
</dbReference>
<reference evidence="10" key="1">
    <citation type="submission" date="2021-06" db="EMBL/GenBank/DDBJ databases">
        <authorList>
            <consortium name="Wellcome Sanger Institute Data Sharing"/>
        </authorList>
    </citation>
    <scope>NUCLEOTIDE SEQUENCE [LARGE SCALE GENOMIC DNA]</scope>
</reference>
<feature type="compositionally biased region" description="Basic and acidic residues" evidence="8">
    <location>
        <begin position="239"/>
        <end position="251"/>
    </location>
</feature>
<dbReference type="Pfam" id="PF07686">
    <property type="entry name" value="V-set"/>
    <property type="match status" value="1"/>
</dbReference>
<sequence>TAQVGGSVTLECFINPSHRYNFIWLKQEFGQSPRYIVSSFGFLDEVLFHNEFLGSSRHHIVKNNTTFNLIIADLELSDTGIYSYFLGFYNLEVQVHVLFYVYSDILMCMSNDRDNVTLECVIKSGGLKERYNVYWFHHTLGGSYQGIINPKEKSLIKCDTSSQECIYSLQKLNYSSEDAGTYYCALVQQRNILFGNGTEICLTSKCPDFPLPGQSRDIVPPACPGSSPGPPPGWTCPEHLTREASRRHPDQMPEPPHLTPLDAEEQRLYSEPLPDD</sequence>
<evidence type="ECO:0000259" key="9">
    <source>
        <dbReference type="PROSITE" id="PS50835"/>
    </source>
</evidence>
<comment type="subcellular location">
    <subcellularLocation>
        <location evidence="1">Cell membrane</location>
    </subcellularLocation>
</comment>
<dbReference type="InterPro" id="IPR052051">
    <property type="entry name" value="TCR_complex_component"/>
</dbReference>
<dbReference type="InterPro" id="IPR013783">
    <property type="entry name" value="Ig-like_fold"/>
</dbReference>
<dbReference type="PANTHER" id="PTHR19433:SF133">
    <property type="entry name" value="IMMUNE-TYPE RECEPTOR 5 PRECURSOR-RELATED"/>
    <property type="match status" value="1"/>
</dbReference>